<dbReference type="Proteomes" id="UP000279911">
    <property type="component" value="Unassembled WGS sequence"/>
</dbReference>
<protein>
    <submittedName>
        <fullName evidence="1">Uncharacterized protein</fullName>
    </submittedName>
</protein>
<dbReference type="RefSeq" id="WP_125480848.1">
    <property type="nucleotide sequence ID" value="NZ_RSFW01000017.1"/>
</dbReference>
<organism evidence="1 2">
    <name type="scientific">Mesobacillus subterraneus</name>
    <dbReference type="NCBI Taxonomy" id="285983"/>
    <lineage>
        <taxon>Bacteria</taxon>
        <taxon>Bacillati</taxon>
        <taxon>Bacillota</taxon>
        <taxon>Bacilli</taxon>
        <taxon>Bacillales</taxon>
        <taxon>Bacillaceae</taxon>
        <taxon>Mesobacillus</taxon>
    </lineage>
</organism>
<proteinExistence type="predicted"/>
<dbReference type="InterPro" id="IPR023430">
    <property type="entry name" value="Pept_HybD-like_dom_sf"/>
</dbReference>
<dbReference type="Gene3D" id="3.40.50.1450">
    <property type="entry name" value="HybD-like"/>
    <property type="match status" value="1"/>
</dbReference>
<gene>
    <name evidence="1" type="ORF">EJA10_15090</name>
</gene>
<dbReference type="AlphaFoldDB" id="A0A427TP51"/>
<accession>A0A427TP51</accession>
<dbReference type="EMBL" id="RSFW01000017">
    <property type="protein sequence ID" value="RSD26146.1"/>
    <property type="molecule type" value="Genomic_DNA"/>
</dbReference>
<evidence type="ECO:0000313" key="1">
    <source>
        <dbReference type="EMBL" id="RSD26146.1"/>
    </source>
</evidence>
<dbReference type="OrthoDB" id="9794619at2"/>
<reference evidence="2" key="1">
    <citation type="submission" date="2018-12" db="EMBL/GenBank/DDBJ databases">
        <title>Bacillus chawlae sp. nov., Bacillus glennii sp. nov., and Bacillus saganii sp. nov. Isolated from the Vehicle Assembly Building at Kennedy Space Center where the Viking Spacecraft were Assembled.</title>
        <authorList>
            <person name="Seuylemezian A."/>
            <person name="Vaishampayan P."/>
        </authorList>
    </citation>
    <scope>NUCLEOTIDE SEQUENCE [LARGE SCALE GENOMIC DNA]</scope>
    <source>
        <strain evidence="2">DSM 13966</strain>
    </source>
</reference>
<sequence length="85" mass="9535">MANQGCVYEIQLSDLREMEKGIAGHNFHLFHALSNKQGILVGVEPFEVEFHFGLSNGLKEKMPEIKEKIRTLIHGKAAEYTNGHG</sequence>
<comment type="caution">
    <text evidence="1">The sequence shown here is derived from an EMBL/GenBank/DDBJ whole genome shotgun (WGS) entry which is preliminary data.</text>
</comment>
<dbReference type="SUPFAM" id="SSF53163">
    <property type="entry name" value="HybD-like"/>
    <property type="match status" value="1"/>
</dbReference>
<name>A0A427TP51_9BACI</name>
<evidence type="ECO:0000313" key="2">
    <source>
        <dbReference type="Proteomes" id="UP000279911"/>
    </source>
</evidence>